<dbReference type="InParanoid" id="A0A401GLC9"/>
<dbReference type="GO" id="GO:0006310">
    <property type="term" value="P:DNA recombination"/>
    <property type="evidence" value="ECO:0007669"/>
    <property type="project" value="UniProtKB-KW"/>
</dbReference>
<evidence type="ECO:0000256" key="5">
    <source>
        <dbReference type="ARBA" id="ARBA00022763"/>
    </source>
</evidence>
<dbReference type="GO" id="GO:0006303">
    <property type="term" value="P:double-strand break repair via nonhomologous end joining"/>
    <property type="evidence" value="ECO:0007669"/>
    <property type="project" value="TreeGrafter"/>
</dbReference>
<feature type="compositionally biased region" description="Basic and acidic residues" evidence="13">
    <location>
        <begin position="614"/>
        <end position="626"/>
    </location>
</feature>
<evidence type="ECO:0000256" key="1">
    <source>
        <dbReference type="ARBA" id="ARBA00004123"/>
    </source>
</evidence>
<proteinExistence type="inferred from homology"/>
<feature type="region of interest" description="Disordered" evidence="13">
    <location>
        <begin position="849"/>
        <end position="870"/>
    </location>
</feature>
<dbReference type="Gene3D" id="3.60.15.10">
    <property type="entry name" value="Ribonuclease Z/Hydroxyacylglutathione hydrolase-like"/>
    <property type="match status" value="2"/>
</dbReference>
<keyword evidence="10" id="KW-0539">Nucleus</keyword>
<keyword evidence="6" id="KW-0378">Hydrolase</keyword>
<feature type="compositionally biased region" description="Low complexity" evidence="13">
    <location>
        <begin position="823"/>
        <end position="835"/>
    </location>
</feature>
<dbReference type="GO" id="GO:0000723">
    <property type="term" value="P:telomere maintenance"/>
    <property type="evidence" value="ECO:0007669"/>
    <property type="project" value="TreeGrafter"/>
</dbReference>
<evidence type="ECO:0000313" key="16">
    <source>
        <dbReference type="Proteomes" id="UP000287166"/>
    </source>
</evidence>
<evidence type="ECO:0000313" key="15">
    <source>
        <dbReference type="EMBL" id="GBE82976.1"/>
    </source>
</evidence>
<evidence type="ECO:0000256" key="4">
    <source>
        <dbReference type="ARBA" id="ARBA00022759"/>
    </source>
</evidence>
<keyword evidence="16" id="KW-1185">Reference proteome</keyword>
<feature type="region of interest" description="Disordered" evidence="13">
    <location>
        <begin position="921"/>
        <end position="945"/>
    </location>
</feature>
<dbReference type="GO" id="GO:0035312">
    <property type="term" value="F:5'-3' DNA exonuclease activity"/>
    <property type="evidence" value="ECO:0007669"/>
    <property type="project" value="TreeGrafter"/>
</dbReference>
<feature type="region of interest" description="Disordered" evidence="13">
    <location>
        <begin position="510"/>
        <end position="547"/>
    </location>
</feature>
<dbReference type="Pfam" id="PF07522">
    <property type="entry name" value="DRMBL"/>
    <property type="match status" value="1"/>
</dbReference>
<feature type="region of interest" description="Disordered" evidence="13">
    <location>
        <begin position="767"/>
        <end position="835"/>
    </location>
</feature>
<feature type="compositionally biased region" description="Acidic residues" evidence="13">
    <location>
        <begin position="567"/>
        <end position="578"/>
    </location>
</feature>
<dbReference type="GO" id="GO:0004519">
    <property type="term" value="F:endonuclease activity"/>
    <property type="evidence" value="ECO:0007669"/>
    <property type="project" value="UniProtKB-KW"/>
</dbReference>
<dbReference type="GO" id="GO:0003684">
    <property type="term" value="F:damaged DNA binding"/>
    <property type="evidence" value="ECO:0007669"/>
    <property type="project" value="TreeGrafter"/>
</dbReference>
<evidence type="ECO:0000256" key="13">
    <source>
        <dbReference type="SAM" id="MobiDB-lite"/>
    </source>
</evidence>
<evidence type="ECO:0000256" key="6">
    <source>
        <dbReference type="ARBA" id="ARBA00022801"/>
    </source>
</evidence>
<keyword evidence="4" id="KW-0255">Endonuclease</keyword>
<reference evidence="15 16" key="1">
    <citation type="journal article" date="2018" name="Sci. Rep.">
        <title>Genome sequence of the cauliflower mushroom Sparassis crispa (Hanabiratake) and its association with beneficial usage.</title>
        <authorList>
            <person name="Kiyama R."/>
            <person name="Furutani Y."/>
            <person name="Kawaguchi K."/>
            <person name="Nakanishi T."/>
        </authorList>
    </citation>
    <scope>NUCLEOTIDE SEQUENCE [LARGE SCALE GENOMIC DNA]</scope>
</reference>
<dbReference type="GeneID" id="38779893"/>
<evidence type="ECO:0000256" key="11">
    <source>
        <dbReference type="ARBA" id="ARBA00039759"/>
    </source>
</evidence>
<dbReference type="SUPFAM" id="SSF56281">
    <property type="entry name" value="Metallo-hydrolase/oxidoreductase"/>
    <property type="match status" value="1"/>
</dbReference>
<evidence type="ECO:0000256" key="10">
    <source>
        <dbReference type="ARBA" id="ARBA00023242"/>
    </source>
</evidence>
<accession>A0A401GLC9</accession>
<keyword evidence="9" id="KW-0234">DNA repair</keyword>
<feature type="compositionally biased region" description="Polar residues" evidence="13">
    <location>
        <begin position="518"/>
        <end position="535"/>
    </location>
</feature>
<evidence type="ECO:0000256" key="9">
    <source>
        <dbReference type="ARBA" id="ARBA00023204"/>
    </source>
</evidence>
<dbReference type="Gene3D" id="3.40.50.12650">
    <property type="match status" value="1"/>
</dbReference>
<dbReference type="STRING" id="139825.A0A401GLC9"/>
<protein>
    <recommendedName>
        <fullName evidence="11">Protein artemis</fullName>
    </recommendedName>
    <alternativeName>
        <fullName evidence="12">DNA cross-link repair 1C protein</fullName>
    </alternativeName>
</protein>
<dbReference type="Proteomes" id="UP000287166">
    <property type="component" value="Unassembled WGS sequence"/>
</dbReference>
<sequence length="1016" mass="111561">MPTGTPNHSFIAPYNIRVDDFASSPDIMTTPALYLLTHTHADHVNGLSARSFSSTIICSRDAKEMLLRHEVYAERTLKDMELRVENVRTFSHLKVNPRKMNDGSWDYTFSRDLLKALPLHTPTLVPLNGKEEVTITLFDANHCPGAVMYLVEGAKGAVLHTGDFRAEPWFLESLSKNPYIQQYIAAPPSSLPLRPYENGKLNEYGHLGVLKTLEAIYLDTACLLGTLNIPTKDEATSGLVSLMSIFPPTTLFFINAWTWGYEDIFKAVARTFRSKIHVDRYKFSIYRHTTGDPFLRSILTQDGASTRFHACERFNRCECVAVDGQGSRAPTAAAASSRTTSNKTGQHVVYVNPVTLGAASWELYLQDTRAKLLRGEVVNHLLVPLSRHSPLPELRAFVSMFRPKRVVPNTLDPALHGLDHACMRKMFAGCLASDSPVDSAVDVDTRDLASALVTAEESMEDVALKNLEGEGALEVAERWAETGRSRHKLEVMRGYLEGDTRRVVDHILDEGKTDSSPRQEQNATTSCALTGTTNAKKAPVPSFQGRASLSETARAMARIKSKFAQPESDEETEDEDAADERARTAHFLFAELAGIPPDQPLGACDKTPSPIVDDTPKRRPQTEKTKAAQSQIAKMPTQMLMTPPSKNSSLKIMPPSPESHTKRKVSQVSLRRPTFELGSPIHLDSQRSSDNLKRKTIQIIAPDAQFNDPTASTLFHVESGTAAGQATFFRSSTSTNMKHAASFELFAGVQESPNVPLVDLRNLSKGSAESLSSAQDDRSTDCVKRRRVSEASENVPVPAKNESDPTAHAKSSSLHQSGDLARSPVSVPNPSHNVPEGCHDCSSASCCRVPAASSPPASTSSQVPMSAEQRAKKERRAARALRKKRARILALMRPDLVGPAHAAKMAAKMERRRLRLLLKHQHKQTPACKESQTVVPATPDSEMSAGITQTPRFTIPSRLPSQDDEFHPDGQMDVERSRKLAESFKQAMAKGIRPGLVIPMLPCLKSQEGEAVAGSI</sequence>
<dbReference type="RefSeq" id="XP_027613889.1">
    <property type="nucleotide sequence ID" value="XM_027758088.1"/>
</dbReference>
<evidence type="ECO:0000256" key="7">
    <source>
        <dbReference type="ARBA" id="ARBA00022839"/>
    </source>
</evidence>
<gene>
    <name evidence="15" type="ORF">SCP_0500190</name>
</gene>
<dbReference type="GO" id="GO:0036297">
    <property type="term" value="P:interstrand cross-link repair"/>
    <property type="evidence" value="ECO:0007669"/>
    <property type="project" value="TreeGrafter"/>
</dbReference>
<organism evidence="15 16">
    <name type="scientific">Sparassis crispa</name>
    <dbReference type="NCBI Taxonomy" id="139825"/>
    <lineage>
        <taxon>Eukaryota</taxon>
        <taxon>Fungi</taxon>
        <taxon>Dikarya</taxon>
        <taxon>Basidiomycota</taxon>
        <taxon>Agaricomycotina</taxon>
        <taxon>Agaricomycetes</taxon>
        <taxon>Polyporales</taxon>
        <taxon>Sparassidaceae</taxon>
        <taxon>Sparassis</taxon>
    </lineage>
</organism>
<dbReference type="AlphaFoldDB" id="A0A401GLC9"/>
<dbReference type="EMBL" id="BFAD01000005">
    <property type="protein sequence ID" value="GBE82976.1"/>
    <property type="molecule type" value="Genomic_DNA"/>
</dbReference>
<keyword evidence="5" id="KW-0227">DNA damage</keyword>
<keyword evidence="3" id="KW-0540">Nuclease</keyword>
<keyword evidence="7" id="KW-0269">Exonuclease</keyword>
<dbReference type="InterPro" id="IPR011084">
    <property type="entry name" value="DRMBL"/>
</dbReference>
<dbReference type="PANTHER" id="PTHR23240">
    <property type="entry name" value="DNA CROSS-LINK REPAIR PROTEIN PSO2/SNM1-RELATED"/>
    <property type="match status" value="1"/>
</dbReference>
<dbReference type="OrthoDB" id="5561659at2759"/>
<feature type="compositionally biased region" description="Low complexity" evidence="13">
    <location>
        <begin position="849"/>
        <end position="861"/>
    </location>
</feature>
<feature type="domain" description="DNA repair metallo-beta-lactamase" evidence="14">
    <location>
        <begin position="294"/>
        <end position="410"/>
    </location>
</feature>
<comment type="similarity">
    <text evidence="2">Belongs to the DNA repair metallo-beta-lactamase (DRMBL) family.</text>
</comment>
<keyword evidence="8" id="KW-0233">DNA recombination</keyword>
<dbReference type="PANTHER" id="PTHR23240:SF8">
    <property type="entry name" value="PROTEIN ARTEMIS"/>
    <property type="match status" value="1"/>
</dbReference>
<feature type="region of interest" description="Disordered" evidence="13">
    <location>
        <begin position="560"/>
        <end position="579"/>
    </location>
</feature>
<dbReference type="InterPro" id="IPR036866">
    <property type="entry name" value="RibonucZ/Hydroxyglut_hydro"/>
</dbReference>
<comment type="caution">
    <text evidence="15">The sequence shown here is derived from an EMBL/GenBank/DDBJ whole genome shotgun (WGS) entry which is preliminary data.</text>
</comment>
<name>A0A401GLC9_9APHY</name>
<comment type="subcellular location">
    <subcellularLocation>
        <location evidence="1">Nucleus</location>
    </subcellularLocation>
</comment>
<evidence type="ECO:0000256" key="8">
    <source>
        <dbReference type="ARBA" id="ARBA00023172"/>
    </source>
</evidence>
<evidence type="ECO:0000256" key="12">
    <source>
        <dbReference type="ARBA" id="ARBA00042677"/>
    </source>
</evidence>
<evidence type="ECO:0000259" key="14">
    <source>
        <dbReference type="Pfam" id="PF07522"/>
    </source>
</evidence>
<evidence type="ECO:0000256" key="2">
    <source>
        <dbReference type="ARBA" id="ARBA00010304"/>
    </source>
</evidence>
<evidence type="ECO:0000256" key="3">
    <source>
        <dbReference type="ARBA" id="ARBA00022722"/>
    </source>
</evidence>
<feature type="region of interest" description="Disordered" evidence="13">
    <location>
        <begin position="595"/>
        <end position="668"/>
    </location>
</feature>
<dbReference type="GO" id="GO:0005634">
    <property type="term" value="C:nucleus"/>
    <property type="evidence" value="ECO:0007669"/>
    <property type="project" value="UniProtKB-SubCell"/>
</dbReference>